<dbReference type="PRINTS" id="PR01436">
    <property type="entry name" value="NADHDHGNASE2"/>
</dbReference>
<evidence type="ECO:0000256" key="8">
    <source>
        <dbReference type="ARBA" id="ARBA00022692"/>
    </source>
</evidence>
<reference evidence="21" key="1">
    <citation type="journal article" date="2021" name="Evol. Appl.">
        <title>Global Phylogeography and Invasion History of the Spotted Lanternfly Revealed by Mitochondrial Phylogenomics.</title>
        <authorList>
            <person name="Du Z."/>
            <person name="Wu Y."/>
            <person name="Chen Z."/>
            <person name="Cao L."/>
            <person name="Ishikawa T."/>
            <person name="Kamitani S."/>
            <person name="Sota T."/>
            <person name="Song F."/>
            <person name="Tian L."/>
            <person name="Cai W."/>
            <person name="Li H."/>
        </authorList>
    </citation>
    <scope>NUCLEOTIDE SEQUENCE</scope>
    <source>
        <strain evidence="21">CQCK-5</strain>
    </source>
</reference>
<comment type="catalytic activity">
    <reaction evidence="17 18">
        <text>a ubiquinone + NADH + 5 H(+)(in) = a ubiquinol + NAD(+) + 4 H(+)(out)</text>
        <dbReference type="Rhea" id="RHEA:29091"/>
        <dbReference type="Rhea" id="RHEA-COMP:9565"/>
        <dbReference type="Rhea" id="RHEA-COMP:9566"/>
        <dbReference type="ChEBI" id="CHEBI:15378"/>
        <dbReference type="ChEBI" id="CHEBI:16389"/>
        <dbReference type="ChEBI" id="CHEBI:17976"/>
        <dbReference type="ChEBI" id="CHEBI:57540"/>
        <dbReference type="ChEBI" id="CHEBI:57945"/>
        <dbReference type="EC" id="7.1.1.2"/>
    </reaction>
</comment>
<keyword evidence="9 18" id="KW-0999">Mitochondrion inner membrane</keyword>
<keyword evidence="15 18" id="KW-0496">Mitochondrion</keyword>
<evidence type="ECO:0000256" key="15">
    <source>
        <dbReference type="ARBA" id="ARBA00023128"/>
    </source>
</evidence>
<dbReference type="Pfam" id="PF00361">
    <property type="entry name" value="Proton_antipo_M"/>
    <property type="match status" value="1"/>
</dbReference>
<dbReference type="EMBL" id="MT079367">
    <property type="protein sequence ID" value="QPN48735.1"/>
    <property type="molecule type" value="Genomic_DNA"/>
</dbReference>
<dbReference type="GO" id="GO:0005743">
    <property type="term" value="C:mitochondrial inner membrane"/>
    <property type="evidence" value="ECO:0007669"/>
    <property type="project" value="UniProtKB-SubCell"/>
</dbReference>
<evidence type="ECO:0000256" key="19">
    <source>
        <dbReference type="SAM" id="SignalP"/>
    </source>
</evidence>
<feature type="transmembrane region" description="Helical" evidence="18">
    <location>
        <begin position="228"/>
        <end position="249"/>
    </location>
</feature>
<keyword evidence="7 18" id="KW-0679">Respiratory chain</keyword>
<evidence type="ECO:0000256" key="6">
    <source>
        <dbReference type="ARBA" id="ARBA00022448"/>
    </source>
</evidence>
<evidence type="ECO:0000256" key="13">
    <source>
        <dbReference type="ARBA" id="ARBA00023027"/>
    </source>
</evidence>
<evidence type="ECO:0000256" key="10">
    <source>
        <dbReference type="ARBA" id="ARBA00022967"/>
    </source>
</evidence>
<keyword evidence="11 18" id="KW-0249">Electron transport</keyword>
<geneLocation type="mitochondrion" evidence="21"/>
<keyword evidence="8 18" id="KW-0812">Transmembrane</keyword>
<dbReference type="GO" id="GO:0008137">
    <property type="term" value="F:NADH dehydrogenase (ubiquinone) activity"/>
    <property type="evidence" value="ECO:0007669"/>
    <property type="project" value="UniProtKB-EC"/>
</dbReference>
<keyword evidence="16 18" id="KW-0472">Membrane</keyword>
<evidence type="ECO:0000256" key="2">
    <source>
        <dbReference type="ARBA" id="ARBA00004448"/>
    </source>
</evidence>
<proteinExistence type="inferred from homology"/>
<dbReference type="PANTHER" id="PTHR46552">
    <property type="entry name" value="NADH-UBIQUINONE OXIDOREDUCTASE CHAIN 2"/>
    <property type="match status" value="1"/>
</dbReference>
<evidence type="ECO:0000256" key="12">
    <source>
        <dbReference type="ARBA" id="ARBA00022989"/>
    </source>
</evidence>
<evidence type="ECO:0000256" key="18">
    <source>
        <dbReference type="RuleBase" id="RU003403"/>
    </source>
</evidence>
<sequence length="321" mass="37120">MKMNLSKMMFIMTMTMSIMMSMSSNSMMFSWMSMEINLISFLPLLKKSNKMNEQSMKYLIIQSMSSSIMMTSMIINAIINCPINESILMMMSILMKMGMIPFHLWVPSIMQMMSWEMCMMMMTMQKMIPTIIATQMTSIKLMMMSMIMSMIMAPISGMKQTSLKKLMAYSSISNSPVMIFSLMISKQQFIFLLIMYTTINLTMMNTFKKNNINFLNQINNQTNLTKMSLMISSLSMSGMPPTLGFLMKWMIMKSTICMTPMIPLIMLISSILSTFMYLNMMIPTMTKSNKLKMKKLMKKESIIPIILNLMGIPMMMIFKLN</sequence>
<evidence type="ECO:0000313" key="21">
    <source>
        <dbReference type="EMBL" id="QPN48735.1"/>
    </source>
</evidence>
<keyword evidence="12 18" id="KW-1133">Transmembrane helix</keyword>
<feature type="transmembrane region" description="Helical" evidence="18">
    <location>
        <begin position="302"/>
        <end position="320"/>
    </location>
</feature>
<dbReference type="InterPro" id="IPR050175">
    <property type="entry name" value="Complex_I_Subunit_2"/>
</dbReference>
<accession>A0A7U3QHI2</accession>
<keyword evidence="14 18" id="KW-0830">Ubiquinone</keyword>
<evidence type="ECO:0000259" key="20">
    <source>
        <dbReference type="Pfam" id="PF00361"/>
    </source>
</evidence>
<evidence type="ECO:0000256" key="1">
    <source>
        <dbReference type="ARBA" id="ARBA00003257"/>
    </source>
</evidence>
<comment type="subcellular location">
    <subcellularLocation>
        <location evidence="2 18">Mitochondrion inner membrane</location>
        <topology evidence="2 18">Multi-pass membrane protein</topology>
    </subcellularLocation>
</comment>
<evidence type="ECO:0000256" key="9">
    <source>
        <dbReference type="ARBA" id="ARBA00022792"/>
    </source>
</evidence>
<dbReference type="InterPro" id="IPR003917">
    <property type="entry name" value="NADH_UbQ_OxRdtase_chain2"/>
</dbReference>
<feature type="signal peptide" evidence="19">
    <location>
        <begin position="1"/>
        <end position="23"/>
    </location>
</feature>
<dbReference type="PANTHER" id="PTHR46552:SF1">
    <property type="entry name" value="NADH-UBIQUINONE OXIDOREDUCTASE CHAIN 2"/>
    <property type="match status" value="1"/>
</dbReference>
<evidence type="ECO:0000256" key="14">
    <source>
        <dbReference type="ARBA" id="ARBA00023075"/>
    </source>
</evidence>
<gene>
    <name evidence="21" type="primary">nad2</name>
</gene>
<protein>
    <recommendedName>
        <fullName evidence="5 18">NADH-ubiquinone oxidoreductase chain 2</fullName>
        <ecNumber evidence="4 18">7.1.1.2</ecNumber>
    </recommendedName>
</protein>
<feature type="transmembrane region" description="Helical" evidence="18">
    <location>
        <begin position="261"/>
        <end position="282"/>
    </location>
</feature>
<comment type="similarity">
    <text evidence="3 18">Belongs to the complex I subunit 2 family.</text>
</comment>
<dbReference type="AlphaFoldDB" id="A0A7U3QHI2"/>
<evidence type="ECO:0000256" key="5">
    <source>
        <dbReference type="ARBA" id="ARBA00021008"/>
    </source>
</evidence>
<dbReference type="GO" id="GO:0006120">
    <property type="term" value="P:mitochondrial electron transport, NADH to ubiquinone"/>
    <property type="evidence" value="ECO:0007669"/>
    <property type="project" value="InterPro"/>
</dbReference>
<evidence type="ECO:0000256" key="16">
    <source>
        <dbReference type="ARBA" id="ARBA00023136"/>
    </source>
</evidence>
<keyword evidence="10 18" id="KW-1278">Translocase</keyword>
<dbReference type="InterPro" id="IPR001750">
    <property type="entry name" value="ND/Mrp_TM"/>
</dbReference>
<keyword evidence="19" id="KW-0732">Signal</keyword>
<feature type="chain" id="PRO_5031277483" description="NADH-ubiquinone oxidoreductase chain 2" evidence="19">
    <location>
        <begin position="24"/>
        <end position="321"/>
    </location>
</feature>
<comment type="function">
    <text evidence="18">Core subunit of the mitochondrial membrane respiratory chain NADH dehydrogenase (Complex I) which catalyzes electron transfer from NADH through the respiratory chain, using ubiquinone as an electron acceptor. Essential for the catalytic activity and assembly of complex I.</text>
</comment>
<evidence type="ECO:0000256" key="4">
    <source>
        <dbReference type="ARBA" id="ARBA00012944"/>
    </source>
</evidence>
<dbReference type="EC" id="7.1.1.2" evidence="4 18"/>
<evidence type="ECO:0000256" key="11">
    <source>
        <dbReference type="ARBA" id="ARBA00022982"/>
    </source>
</evidence>
<name>A0A7U3QHI2_LYCDL</name>
<organism evidence="21">
    <name type="scientific">Lycorma delicatula</name>
    <name type="common">Spotted lanternfly</name>
    <name type="synonym">Aphaena delicatula</name>
    <dbReference type="NCBI Taxonomy" id="130591"/>
    <lineage>
        <taxon>Eukaryota</taxon>
        <taxon>Metazoa</taxon>
        <taxon>Ecdysozoa</taxon>
        <taxon>Arthropoda</taxon>
        <taxon>Hexapoda</taxon>
        <taxon>Insecta</taxon>
        <taxon>Pterygota</taxon>
        <taxon>Neoptera</taxon>
        <taxon>Paraneoptera</taxon>
        <taxon>Hemiptera</taxon>
        <taxon>Auchenorrhyncha</taxon>
        <taxon>Fulgoroidea</taxon>
        <taxon>Fulgoridae</taxon>
        <taxon>Aphaeninae</taxon>
        <taxon>Lycorma</taxon>
    </lineage>
</organism>
<evidence type="ECO:0000256" key="17">
    <source>
        <dbReference type="ARBA" id="ARBA00049551"/>
    </source>
</evidence>
<keyword evidence="13 18" id="KW-0520">NAD</keyword>
<keyword evidence="6" id="KW-0813">Transport</keyword>
<comment type="function">
    <text evidence="1">Core subunit of the mitochondrial membrane respiratory chain NADH dehydrogenase (Complex I) that is believed to belong to the minimal assembly required for catalysis. Complex I functions in the transfer of electrons from NADH to the respiratory chain. The immediate electron acceptor for the enzyme is believed to be ubiquinone.</text>
</comment>
<comment type="caution">
    <text evidence="18">Lacks conserved residue(s) required for the propagation of feature annotation.</text>
</comment>
<evidence type="ECO:0000256" key="3">
    <source>
        <dbReference type="ARBA" id="ARBA00007012"/>
    </source>
</evidence>
<feature type="domain" description="NADH:quinone oxidoreductase/Mrp antiporter transmembrane" evidence="20">
    <location>
        <begin position="24"/>
        <end position="272"/>
    </location>
</feature>
<evidence type="ECO:0000256" key="7">
    <source>
        <dbReference type="ARBA" id="ARBA00022660"/>
    </source>
</evidence>